<proteinExistence type="predicted"/>
<dbReference type="EMBL" id="UINC01028963">
    <property type="protein sequence ID" value="SVB10892.1"/>
    <property type="molecule type" value="Genomic_DNA"/>
</dbReference>
<feature type="region of interest" description="Disordered" evidence="1">
    <location>
        <begin position="54"/>
        <end position="94"/>
    </location>
</feature>
<dbReference type="AlphaFoldDB" id="A0A382BC80"/>
<gene>
    <name evidence="2" type="ORF">METZ01_LOCUS163746</name>
</gene>
<reference evidence="2" key="1">
    <citation type="submission" date="2018-05" db="EMBL/GenBank/DDBJ databases">
        <authorList>
            <person name="Lanie J.A."/>
            <person name="Ng W.-L."/>
            <person name="Kazmierczak K.M."/>
            <person name="Andrzejewski T.M."/>
            <person name="Davidsen T.M."/>
            <person name="Wayne K.J."/>
            <person name="Tettelin H."/>
            <person name="Glass J.I."/>
            <person name="Rusch D."/>
            <person name="Podicherti R."/>
            <person name="Tsui H.-C.T."/>
            <person name="Winkler M.E."/>
        </authorList>
    </citation>
    <scope>NUCLEOTIDE SEQUENCE</scope>
</reference>
<evidence type="ECO:0000256" key="1">
    <source>
        <dbReference type="SAM" id="MobiDB-lite"/>
    </source>
</evidence>
<organism evidence="2">
    <name type="scientific">marine metagenome</name>
    <dbReference type="NCBI Taxonomy" id="408172"/>
    <lineage>
        <taxon>unclassified sequences</taxon>
        <taxon>metagenomes</taxon>
        <taxon>ecological metagenomes</taxon>
    </lineage>
</organism>
<sequence length="338" mass="38483">MPSTPVKNQKEARGCFLVAGGLDENGDLTVNKARPLCYNEQMVVGPVTFQEALDAEAERPKKETRRRPGWTSGGKDGATYQAEFGSDPDPVTGRPKYEEEIRKKVQDRSKDAKRCVTDLIDYCIEQGKEMYDGTDGEDKWMCYHDALPAWNSKEAQDHLKKTGYQDRFIRIVGKNNSKVAKIYKDSKPGSSQEMSRGCDSFGFAHFEVAMHQNLVVSTVFPYGDERRVFNRGTPKECWYLMDETWMHCAPTAESLVQDFEGFVPVCEKVVEEKGHLVPDEDFRTGRRYVRAADKWKGFRKTNVKARDTIATQTMPKVHPLLKDAEEIFFGDDTDSDDE</sequence>
<protein>
    <submittedName>
        <fullName evidence="2">Uncharacterized protein</fullName>
    </submittedName>
</protein>
<evidence type="ECO:0000313" key="2">
    <source>
        <dbReference type="EMBL" id="SVB10892.1"/>
    </source>
</evidence>
<accession>A0A382BC80</accession>
<name>A0A382BC80_9ZZZZ</name>